<dbReference type="EMBL" id="JABENB010000001">
    <property type="protein sequence ID" value="NNG39108.1"/>
    <property type="molecule type" value="Genomic_DNA"/>
</dbReference>
<dbReference type="PANTHER" id="PTHR42796">
    <property type="entry name" value="FUMARYLACETOACETATE HYDROLASE DOMAIN-CONTAINING PROTEIN 2A-RELATED"/>
    <property type="match status" value="1"/>
</dbReference>
<dbReference type="GO" id="GO:0019752">
    <property type="term" value="P:carboxylic acid metabolic process"/>
    <property type="evidence" value="ECO:0007669"/>
    <property type="project" value="UniProtKB-ARBA"/>
</dbReference>
<dbReference type="InterPro" id="IPR051121">
    <property type="entry name" value="FAH"/>
</dbReference>
<comment type="caution">
    <text evidence="4">The sequence shown here is derived from an EMBL/GenBank/DDBJ whole genome shotgun (WGS) entry which is preliminary data.</text>
</comment>
<sequence>MKLATVRTAEHATRAVRVDDDRLVDLGCDTLDELLARPGWRDRAAAAATSYAADAVDYAPVVTRPGKIVCVGLNYRNHILEMSRELPEFPTLFAKYAESLIGAEDAIVLPPESDAVDWEAELAVVIGDRVRRATTQQASDAIAGFAVLNDVTMRDWQYRSPMWLQGKTWEETTPLGPYLVTPDELPGGTRPALALVGEVNGEVVQKADTADLVFDPVRLVEYVSTMITLQPGDVIATGTPGGVGHARKPARYLHNGDVLTTTITGLGSSTCRAAQAAV</sequence>
<dbReference type="InterPro" id="IPR011234">
    <property type="entry name" value="Fumarylacetoacetase-like_C"/>
</dbReference>
<comment type="similarity">
    <text evidence="1">Belongs to the FAH family.</text>
</comment>
<proteinExistence type="inferred from homology"/>
<dbReference type="Pfam" id="PF01557">
    <property type="entry name" value="FAA_hydrolase"/>
    <property type="match status" value="1"/>
</dbReference>
<protein>
    <submittedName>
        <fullName evidence="4">Fumarylacetoacetate hydrolase family protein</fullName>
    </submittedName>
</protein>
<evidence type="ECO:0000313" key="5">
    <source>
        <dbReference type="Proteomes" id="UP000557772"/>
    </source>
</evidence>
<evidence type="ECO:0000256" key="1">
    <source>
        <dbReference type="ARBA" id="ARBA00010211"/>
    </source>
</evidence>
<dbReference type="PANTHER" id="PTHR42796:SF4">
    <property type="entry name" value="FUMARYLACETOACETATE HYDROLASE DOMAIN-CONTAINING PROTEIN 2A"/>
    <property type="match status" value="1"/>
</dbReference>
<reference evidence="4 5" key="1">
    <citation type="submission" date="2020-05" db="EMBL/GenBank/DDBJ databases">
        <title>Flexivirga sp. ID2601S isolated from air conditioner.</title>
        <authorList>
            <person name="Kim D.H."/>
        </authorList>
    </citation>
    <scope>NUCLEOTIDE SEQUENCE [LARGE SCALE GENOMIC DNA]</scope>
    <source>
        <strain evidence="4 5">ID2601S</strain>
    </source>
</reference>
<organism evidence="4 5">
    <name type="scientific">Flexivirga aerilata</name>
    <dbReference type="NCBI Taxonomy" id="1656889"/>
    <lineage>
        <taxon>Bacteria</taxon>
        <taxon>Bacillati</taxon>
        <taxon>Actinomycetota</taxon>
        <taxon>Actinomycetes</taxon>
        <taxon>Micrococcales</taxon>
        <taxon>Dermacoccaceae</taxon>
        <taxon>Flexivirga</taxon>
    </lineage>
</organism>
<dbReference type="Proteomes" id="UP000557772">
    <property type="component" value="Unassembled WGS sequence"/>
</dbReference>
<dbReference type="Gene3D" id="3.90.850.10">
    <property type="entry name" value="Fumarylacetoacetase-like, C-terminal domain"/>
    <property type="match status" value="1"/>
</dbReference>
<dbReference type="GO" id="GO:0016853">
    <property type="term" value="F:isomerase activity"/>
    <property type="evidence" value="ECO:0007669"/>
    <property type="project" value="UniProtKB-ARBA"/>
</dbReference>
<dbReference type="FunFam" id="3.90.850.10:FF:000002">
    <property type="entry name" value="2-hydroxyhepta-2,4-diene-1,7-dioate isomerase"/>
    <property type="match status" value="1"/>
</dbReference>
<keyword evidence="4" id="KW-0378">Hydrolase</keyword>
<name>A0A849AIN6_9MICO</name>
<dbReference type="GO" id="GO:0016787">
    <property type="term" value="F:hydrolase activity"/>
    <property type="evidence" value="ECO:0007669"/>
    <property type="project" value="UniProtKB-KW"/>
</dbReference>
<dbReference type="SUPFAM" id="SSF56529">
    <property type="entry name" value="FAH"/>
    <property type="match status" value="1"/>
</dbReference>
<evidence type="ECO:0000259" key="3">
    <source>
        <dbReference type="Pfam" id="PF01557"/>
    </source>
</evidence>
<keyword evidence="2" id="KW-0479">Metal-binding</keyword>
<evidence type="ECO:0000256" key="2">
    <source>
        <dbReference type="ARBA" id="ARBA00022723"/>
    </source>
</evidence>
<keyword evidence="5" id="KW-1185">Reference proteome</keyword>
<dbReference type="AlphaFoldDB" id="A0A849AIN6"/>
<dbReference type="InterPro" id="IPR036663">
    <property type="entry name" value="Fumarylacetoacetase_C_sf"/>
</dbReference>
<evidence type="ECO:0000313" key="4">
    <source>
        <dbReference type="EMBL" id="NNG39108.1"/>
    </source>
</evidence>
<dbReference type="RefSeq" id="WP_171153581.1">
    <property type="nucleotide sequence ID" value="NZ_JABENB010000001.1"/>
</dbReference>
<dbReference type="GO" id="GO:0046872">
    <property type="term" value="F:metal ion binding"/>
    <property type="evidence" value="ECO:0007669"/>
    <property type="project" value="UniProtKB-KW"/>
</dbReference>
<gene>
    <name evidence="4" type="ORF">HJ588_07450</name>
</gene>
<accession>A0A849AIN6</accession>
<feature type="domain" description="Fumarylacetoacetase-like C-terminal" evidence="3">
    <location>
        <begin position="67"/>
        <end position="270"/>
    </location>
</feature>